<dbReference type="Gene3D" id="3.40.50.300">
    <property type="entry name" value="P-loop containing nucleotide triphosphate hydrolases"/>
    <property type="match status" value="1"/>
</dbReference>
<gene>
    <name evidence="1" type="ORF">ACFQ1E_11465</name>
</gene>
<protein>
    <recommendedName>
        <fullName evidence="3">Serine kinase</fullName>
    </recommendedName>
</protein>
<accession>A0ABW3H6F0</accession>
<keyword evidence="2" id="KW-1185">Reference proteome</keyword>
<dbReference type="InterPro" id="IPR027417">
    <property type="entry name" value="P-loop_NTPase"/>
</dbReference>
<evidence type="ECO:0000313" key="2">
    <source>
        <dbReference type="Proteomes" id="UP001596977"/>
    </source>
</evidence>
<dbReference type="SUPFAM" id="SSF53795">
    <property type="entry name" value="PEP carboxykinase-like"/>
    <property type="match status" value="1"/>
</dbReference>
<evidence type="ECO:0000313" key="1">
    <source>
        <dbReference type="EMBL" id="MFD0946958.1"/>
    </source>
</evidence>
<dbReference type="Proteomes" id="UP001596977">
    <property type="component" value="Unassembled WGS sequence"/>
</dbReference>
<proteinExistence type="predicted"/>
<evidence type="ECO:0008006" key="3">
    <source>
        <dbReference type="Google" id="ProtNLM"/>
    </source>
</evidence>
<dbReference type="EMBL" id="JBHTJG010000005">
    <property type="protein sequence ID" value="MFD0946958.1"/>
    <property type="molecule type" value="Genomic_DNA"/>
</dbReference>
<name>A0ABW3H6F0_9SPHN</name>
<reference evidence="2" key="1">
    <citation type="journal article" date="2019" name="Int. J. Syst. Evol. Microbiol.">
        <title>The Global Catalogue of Microorganisms (GCM) 10K type strain sequencing project: providing services to taxonomists for standard genome sequencing and annotation.</title>
        <authorList>
            <consortium name="The Broad Institute Genomics Platform"/>
            <consortium name="The Broad Institute Genome Sequencing Center for Infectious Disease"/>
            <person name="Wu L."/>
            <person name="Ma J."/>
        </authorList>
    </citation>
    <scope>NUCLEOTIDE SEQUENCE [LARGE SCALE GENOMIC DNA]</scope>
    <source>
        <strain evidence="2">CCUG 62982</strain>
    </source>
</reference>
<dbReference type="RefSeq" id="WP_264944736.1">
    <property type="nucleotide sequence ID" value="NZ_JAPDRA010000005.1"/>
</dbReference>
<comment type="caution">
    <text evidence="1">The sequence shown here is derived from an EMBL/GenBank/DDBJ whole genome shotgun (WGS) entry which is preliminary data.</text>
</comment>
<organism evidence="1 2">
    <name type="scientific">Sphingomonas canadensis</name>
    <dbReference type="NCBI Taxonomy" id="1219257"/>
    <lineage>
        <taxon>Bacteria</taxon>
        <taxon>Pseudomonadati</taxon>
        <taxon>Pseudomonadota</taxon>
        <taxon>Alphaproteobacteria</taxon>
        <taxon>Sphingomonadales</taxon>
        <taxon>Sphingomonadaceae</taxon>
        <taxon>Sphingomonas</taxon>
    </lineage>
</organism>
<sequence>MPFFYRAYELLIASDFAIPDLLPASAGAADVTITLGAIDHAPILCDTDFSHWIASPGHWLIEVRDEVRIEVREGGSVRVELAPGAEPDIANSLLLGSALSALLQQRGVLPLHASALASPDGAILVAGSSGAGKSTLQTGLARHGLPVLADDITGIVLDAGVPVAVPGFPVVRMWQETIDGFGLDASGQQRVRPDLNKFRMPVKSFRGTRQPIRTILILAPHNREDIVLEPMTSSDALYWLNRLTHRKHFYAANGMRAAHFEILTTLVRDVPVLRLWRPDTGFGVDALAARVIADLNTLQSAGAA</sequence>